<feature type="DNA-binding region" description="OmpR/PhoB-type" evidence="6">
    <location>
        <begin position="1"/>
        <end position="98"/>
    </location>
</feature>
<dbReference type="InterPro" id="IPR051677">
    <property type="entry name" value="AfsR-DnrI-RedD_regulator"/>
</dbReference>
<evidence type="ECO:0000256" key="1">
    <source>
        <dbReference type="ARBA" id="ARBA00005820"/>
    </source>
</evidence>
<dbReference type="PROSITE" id="PS50005">
    <property type="entry name" value="TPR"/>
    <property type="match status" value="1"/>
</dbReference>
<keyword evidence="5" id="KW-0802">TPR repeat</keyword>
<evidence type="ECO:0000256" key="3">
    <source>
        <dbReference type="ARBA" id="ARBA00023125"/>
    </source>
</evidence>
<evidence type="ECO:0000256" key="5">
    <source>
        <dbReference type="PROSITE-ProRule" id="PRU00339"/>
    </source>
</evidence>
<dbReference type="InterPro" id="IPR001867">
    <property type="entry name" value="OmpR/PhoB-type_DNA-bd"/>
</dbReference>
<dbReference type="Pfam" id="PF13432">
    <property type="entry name" value="TPR_16"/>
    <property type="match status" value="1"/>
</dbReference>
<feature type="repeat" description="TPR" evidence="5">
    <location>
        <begin position="828"/>
        <end position="861"/>
    </location>
</feature>
<keyword evidence="3 6" id="KW-0238">DNA-binding</keyword>
<evidence type="ECO:0000256" key="2">
    <source>
        <dbReference type="ARBA" id="ARBA00023015"/>
    </source>
</evidence>
<dbReference type="SMART" id="SM01043">
    <property type="entry name" value="BTAD"/>
    <property type="match status" value="1"/>
</dbReference>
<dbReference type="PANTHER" id="PTHR35807:SF1">
    <property type="entry name" value="TRANSCRIPTIONAL REGULATOR REDD"/>
    <property type="match status" value="1"/>
</dbReference>
<proteinExistence type="inferred from homology"/>
<sequence>MMRVGVLGPVEVRDGSELVAGGGDRQQAVLAVLVAAAGRVVSVDRLADQVWNGAPPARAGSVLQVYVSRLRRLLEPDRPPRSPATTLVSEAGGYALRLPDDAVDAWSFERDVRLAAGLPPADAVELLRSALERWRGRPYEQFGDEDWARTEIARLHEARCVAQERAATALLRLGRTADAVRAARELADAEPLRGEAWRLLALGLWASHRPADALDVLRAHHARLGEELGLYPEPALAALERAILEQRTGVLAGAVGPARAGTFAGRIAELTELDRLMEEDGDAPFAVISGVGGVGKTTLALAWAQRTASRYPDGQLYADLRGFGPEDAPAGPSEVLFAFLAALGMPEHRVPPGLDERVALYRSVLAGRRMLLVLDNARDAAQVRPLLPGARGCAVVVTGRSELAGLVVAEGAHLLRLEAFGADDARDYLRARLGADVADADPAARDAVVARCGGLPLALAVVGARAARHPLAVVAGELAGEPGLDAFTTPADRKAAGDRSDPRSVFSWSYRHLPPDAAELFRRLALHPGPYVTLDAATAVAGGDRRDTHRLLRQLADAHLIVESRPGRFGYHDLLRAYAKELAGDERETLDRLAWHHLYAAANAAKVLYPFRQPPRVEEPPPEMSAPAFTEREAALSWLDTEYDNVVALASLRPALLGRFVWAIGQFQQDVRYHLDETIELTTRALAEAERDGDQWWIGYLHFMVGRAWLRLDRGAEGQPHLERAIAVGRTTDDPGRLAHGLLAYAMSITPVNTVPTAEQAEAAFPYATEARAVYQRLPPNVATAEEANTLGVIGWYHWYRPGGRPEALRLLREAVEVHGRANPYGEANARMELGRMLLLAGDVAEAIDEFGRALEIFGDRRPLRIEPLVGLYQCHLRAGDTAAAARARDEALGLLEIAHYPDLERITTILEPAAKFS</sequence>
<evidence type="ECO:0000313" key="8">
    <source>
        <dbReference type="EMBL" id="GIE04194.1"/>
    </source>
</evidence>
<dbReference type="InterPro" id="IPR011990">
    <property type="entry name" value="TPR-like_helical_dom_sf"/>
</dbReference>
<keyword evidence="2" id="KW-0805">Transcription regulation</keyword>
<dbReference type="SUPFAM" id="SSF52540">
    <property type="entry name" value="P-loop containing nucleoside triphosphate hydrolases"/>
    <property type="match status" value="1"/>
</dbReference>
<dbReference type="InterPro" id="IPR027417">
    <property type="entry name" value="P-loop_NTPase"/>
</dbReference>
<dbReference type="SUPFAM" id="SSF46894">
    <property type="entry name" value="C-terminal effector domain of the bipartite response regulators"/>
    <property type="match status" value="1"/>
</dbReference>
<dbReference type="PRINTS" id="PR00364">
    <property type="entry name" value="DISEASERSIST"/>
</dbReference>
<keyword evidence="4" id="KW-0804">Transcription</keyword>
<dbReference type="Gene3D" id="1.25.40.10">
    <property type="entry name" value="Tetratricopeptide repeat domain"/>
    <property type="match status" value="2"/>
</dbReference>
<dbReference type="InterPro" id="IPR016032">
    <property type="entry name" value="Sig_transdc_resp-reg_C-effctor"/>
</dbReference>
<protein>
    <submittedName>
        <fullName evidence="8">SARP family transcriptional regulator</fullName>
    </submittedName>
</protein>
<dbReference type="InterPro" id="IPR005158">
    <property type="entry name" value="BTAD"/>
</dbReference>
<dbReference type="InterPro" id="IPR036388">
    <property type="entry name" value="WH-like_DNA-bd_sf"/>
</dbReference>
<evidence type="ECO:0000313" key="9">
    <source>
        <dbReference type="Proteomes" id="UP000637628"/>
    </source>
</evidence>
<reference evidence="8 9" key="1">
    <citation type="submission" date="2021-01" db="EMBL/GenBank/DDBJ databases">
        <title>Whole genome shotgun sequence of Actinoplanes durhamensis NBRC 14914.</title>
        <authorList>
            <person name="Komaki H."/>
            <person name="Tamura T."/>
        </authorList>
    </citation>
    <scope>NUCLEOTIDE SEQUENCE [LARGE SCALE GENOMIC DNA]</scope>
    <source>
        <strain evidence="8 9">NBRC 14914</strain>
    </source>
</reference>
<accession>A0ABQ3Z2Y4</accession>
<name>A0ABQ3Z2Y4_9ACTN</name>
<evidence type="ECO:0000256" key="4">
    <source>
        <dbReference type="ARBA" id="ARBA00023163"/>
    </source>
</evidence>
<evidence type="ECO:0000259" key="7">
    <source>
        <dbReference type="PROSITE" id="PS51755"/>
    </source>
</evidence>
<comment type="caution">
    <text evidence="8">The sequence shown here is derived from an EMBL/GenBank/DDBJ whole genome shotgun (WGS) entry which is preliminary data.</text>
</comment>
<feature type="domain" description="OmpR/PhoB-type" evidence="7">
    <location>
        <begin position="1"/>
        <end position="98"/>
    </location>
</feature>
<gene>
    <name evidence="8" type="ORF">Adu01nite_55440</name>
</gene>
<evidence type="ECO:0000256" key="6">
    <source>
        <dbReference type="PROSITE-ProRule" id="PRU01091"/>
    </source>
</evidence>
<dbReference type="Pfam" id="PF03704">
    <property type="entry name" value="BTAD"/>
    <property type="match status" value="1"/>
</dbReference>
<dbReference type="Pfam" id="PF00486">
    <property type="entry name" value="Trans_reg_C"/>
    <property type="match status" value="1"/>
</dbReference>
<dbReference type="Gene3D" id="1.10.10.10">
    <property type="entry name" value="Winged helix-like DNA-binding domain superfamily/Winged helix DNA-binding domain"/>
    <property type="match status" value="1"/>
</dbReference>
<comment type="similarity">
    <text evidence="1">Belongs to the AfsR/DnrI/RedD regulatory family.</text>
</comment>
<dbReference type="CDD" id="cd15831">
    <property type="entry name" value="BTAD"/>
    <property type="match status" value="1"/>
</dbReference>
<dbReference type="EMBL" id="BOML01000043">
    <property type="protein sequence ID" value="GIE04194.1"/>
    <property type="molecule type" value="Genomic_DNA"/>
</dbReference>
<keyword evidence="9" id="KW-1185">Reference proteome</keyword>
<dbReference type="SMART" id="SM00862">
    <property type="entry name" value="Trans_reg_C"/>
    <property type="match status" value="1"/>
</dbReference>
<dbReference type="PROSITE" id="PS51755">
    <property type="entry name" value="OMPR_PHOB"/>
    <property type="match status" value="1"/>
</dbReference>
<dbReference type="SUPFAM" id="SSF48452">
    <property type="entry name" value="TPR-like"/>
    <property type="match status" value="2"/>
</dbReference>
<organism evidence="8 9">
    <name type="scientific">Paractinoplanes durhamensis</name>
    <dbReference type="NCBI Taxonomy" id="113563"/>
    <lineage>
        <taxon>Bacteria</taxon>
        <taxon>Bacillati</taxon>
        <taxon>Actinomycetota</taxon>
        <taxon>Actinomycetes</taxon>
        <taxon>Micromonosporales</taxon>
        <taxon>Micromonosporaceae</taxon>
        <taxon>Paractinoplanes</taxon>
    </lineage>
</organism>
<dbReference type="RefSeq" id="WP_203730730.1">
    <property type="nucleotide sequence ID" value="NZ_BOML01000043.1"/>
</dbReference>
<dbReference type="InterPro" id="IPR019734">
    <property type="entry name" value="TPR_rpt"/>
</dbReference>
<dbReference type="Proteomes" id="UP000637628">
    <property type="component" value="Unassembled WGS sequence"/>
</dbReference>
<dbReference type="PANTHER" id="PTHR35807">
    <property type="entry name" value="TRANSCRIPTIONAL REGULATOR REDD-RELATED"/>
    <property type="match status" value="1"/>
</dbReference>